<protein>
    <recommendedName>
        <fullName evidence="4">C2H2-type domain-containing protein</fullName>
    </recommendedName>
</protein>
<dbReference type="STRING" id="380248.SAMN05216251_108125"/>
<keyword evidence="3" id="KW-1185">Reference proteome</keyword>
<dbReference type="AlphaFoldDB" id="A0A1I2FZC3"/>
<feature type="region of interest" description="Disordered" evidence="1">
    <location>
        <begin position="1"/>
        <end position="33"/>
    </location>
</feature>
<reference evidence="2 3" key="1">
    <citation type="submission" date="2016-10" db="EMBL/GenBank/DDBJ databases">
        <authorList>
            <person name="de Groot N.N."/>
        </authorList>
    </citation>
    <scope>NUCLEOTIDE SEQUENCE [LARGE SCALE GENOMIC DNA]</scope>
    <source>
        <strain evidence="2 3">CGMCC 4.3510</strain>
    </source>
</reference>
<accession>A0A1I2FZC3</accession>
<dbReference type="RefSeq" id="WP_407640658.1">
    <property type="nucleotide sequence ID" value="NZ_FONG01000008.1"/>
</dbReference>
<sequence length="157" mass="17203">MRETIGSDHHPGRPSTDQPRTDQPVAGGRAASSPDNAMEAYAFACLNCGHGWEQAYEIEHHVDASGRPFVTYLADGARVPSPLTRPSCLNCGGEHVRIMRSGQVSDIASSVRPRPRSERAEQGGRAGRDGQGGNGEHHWSVLHFLHRKHQEELPPER</sequence>
<evidence type="ECO:0000313" key="2">
    <source>
        <dbReference type="EMBL" id="SFF09781.1"/>
    </source>
</evidence>
<organism evidence="2 3">
    <name type="scientific">Actinacidiphila alni</name>
    <dbReference type="NCBI Taxonomy" id="380248"/>
    <lineage>
        <taxon>Bacteria</taxon>
        <taxon>Bacillati</taxon>
        <taxon>Actinomycetota</taxon>
        <taxon>Actinomycetes</taxon>
        <taxon>Kitasatosporales</taxon>
        <taxon>Streptomycetaceae</taxon>
        <taxon>Actinacidiphila</taxon>
    </lineage>
</organism>
<name>A0A1I2FZC3_9ACTN</name>
<feature type="compositionally biased region" description="Basic and acidic residues" evidence="1">
    <location>
        <begin position="115"/>
        <end position="128"/>
    </location>
</feature>
<evidence type="ECO:0000313" key="3">
    <source>
        <dbReference type="Proteomes" id="UP000199323"/>
    </source>
</evidence>
<evidence type="ECO:0000256" key="1">
    <source>
        <dbReference type="SAM" id="MobiDB-lite"/>
    </source>
</evidence>
<gene>
    <name evidence="2" type="ORF">SAMN05216251_108125</name>
</gene>
<dbReference type="Proteomes" id="UP000199323">
    <property type="component" value="Unassembled WGS sequence"/>
</dbReference>
<proteinExistence type="predicted"/>
<feature type="region of interest" description="Disordered" evidence="1">
    <location>
        <begin position="104"/>
        <end position="157"/>
    </location>
</feature>
<evidence type="ECO:0008006" key="4">
    <source>
        <dbReference type="Google" id="ProtNLM"/>
    </source>
</evidence>
<dbReference type="EMBL" id="FONG01000008">
    <property type="protein sequence ID" value="SFF09781.1"/>
    <property type="molecule type" value="Genomic_DNA"/>
</dbReference>
<feature type="compositionally biased region" description="Basic and acidic residues" evidence="1">
    <location>
        <begin position="1"/>
        <end position="11"/>
    </location>
</feature>